<evidence type="ECO:0000256" key="6">
    <source>
        <dbReference type="SAM" id="SignalP"/>
    </source>
</evidence>
<dbReference type="PANTHER" id="PTHR42953">
    <property type="entry name" value="HIGH-AFFINITY ZINC UPTAKE SYSTEM PROTEIN ZNUA-RELATED"/>
    <property type="match status" value="1"/>
</dbReference>
<comment type="similarity">
    <text evidence="5">Belongs to the bacterial solute-binding protein 9 family.</text>
</comment>
<proteinExistence type="inferred from homology"/>
<keyword evidence="3" id="KW-0479">Metal-binding</keyword>
<keyword evidence="8" id="KW-1185">Reference proteome</keyword>
<keyword evidence="2 5" id="KW-0813">Transport</keyword>
<dbReference type="Pfam" id="PF01297">
    <property type="entry name" value="ZnuA"/>
    <property type="match status" value="1"/>
</dbReference>
<evidence type="ECO:0000256" key="4">
    <source>
        <dbReference type="ARBA" id="ARBA00022729"/>
    </source>
</evidence>
<reference evidence="7 8" key="1">
    <citation type="submission" date="2019-10" db="EMBL/GenBank/DDBJ databases">
        <title>Corynebacterium sp novel species isolated from the respiratory tract of Marmot.</title>
        <authorList>
            <person name="Zhang G."/>
        </authorList>
    </citation>
    <scope>NUCLEOTIDE SEQUENCE [LARGE SCALE GENOMIC DNA]</scope>
    <source>
        <strain evidence="7 8">336</strain>
    </source>
</reference>
<dbReference type="RefSeq" id="WP_151843897.1">
    <property type="nucleotide sequence ID" value="NZ_WBZJ01000001.1"/>
</dbReference>
<dbReference type="Gene3D" id="3.40.50.1980">
    <property type="entry name" value="Nitrogenase molybdenum iron protein domain"/>
    <property type="match status" value="2"/>
</dbReference>
<dbReference type="InterPro" id="IPR006129">
    <property type="entry name" value="AdhesinB"/>
</dbReference>
<name>A0ABQ6VFM3_9CORY</name>
<sequence length="300" mass="32014">MSLRHVTRAAAALLIAAIPLGLTACSDTTNSADGKPTISTTFTILQDITENIAGDTATVTSLTKPGDEIHGFEPTPATIKEAAHADMIITNGLGLENWAEQLYKSSKATRVTASDGVTPIPIDGSDLPNPHAWMSPTVAQKYVSNIEKALAEKYPEHAETYHRNAQTYRDKIQKVRDDVAHELATIPNATLVTCEGAFSYLAKDFHLKEGYIWPVNADGEITASQINGAVETVKRNKVPATFCESTVNTGPQHQVLAATGASDGGTLFVDSLTDSSGPAPTYLDLLTHDTTTIVNGLKKK</sequence>
<dbReference type="InterPro" id="IPR006127">
    <property type="entry name" value="ZnuA-like"/>
</dbReference>
<evidence type="ECO:0000313" key="8">
    <source>
        <dbReference type="Proteomes" id="UP000436181"/>
    </source>
</evidence>
<evidence type="ECO:0000313" key="7">
    <source>
        <dbReference type="EMBL" id="KAB3523103.1"/>
    </source>
</evidence>
<dbReference type="PRINTS" id="PR00691">
    <property type="entry name" value="ADHESINB"/>
</dbReference>
<organism evidence="7 8">
    <name type="scientific">Corynebacterium zhongnanshanii</name>
    <dbReference type="NCBI Taxonomy" id="2768834"/>
    <lineage>
        <taxon>Bacteria</taxon>
        <taxon>Bacillati</taxon>
        <taxon>Actinomycetota</taxon>
        <taxon>Actinomycetes</taxon>
        <taxon>Mycobacteriales</taxon>
        <taxon>Corynebacteriaceae</taxon>
        <taxon>Corynebacterium</taxon>
    </lineage>
</organism>
<evidence type="ECO:0000256" key="5">
    <source>
        <dbReference type="RuleBase" id="RU003512"/>
    </source>
</evidence>
<accession>A0ABQ6VFM3</accession>
<dbReference type="PROSITE" id="PS51257">
    <property type="entry name" value="PROKAR_LIPOPROTEIN"/>
    <property type="match status" value="1"/>
</dbReference>
<dbReference type="PANTHER" id="PTHR42953:SF1">
    <property type="entry name" value="METAL-BINDING PROTEIN HI_0362-RELATED"/>
    <property type="match status" value="1"/>
</dbReference>
<feature type="chain" id="PRO_5045355736" evidence="6">
    <location>
        <begin position="25"/>
        <end position="300"/>
    </location>
</feature>
<dbReference type="InterPro" id="IPR006128">
    <property type="entry name" value="Lipoprotein_PsaA-like"/>
</dbReference>
<gene>
    <name evidence="7" type="ORF">F8377_02825</name>
</gene>
<dbReference type="SUPFAM" id="SSF53807">
    <property type="entry name" value="Helical backbone' metal receptor"/>
    <property type="match status" value="1"/>
</dbReference>
<dbReference type="EMBL" id="WBZJ01000001">
    <property type="protein sequence ID" value="KAB3523103.1"/>
    <property type="molecule type" value="Genomic_DNA"/>
</dbReference>
<comment type="caution">
    <text evidence="7">The sequence shown here is derived from an EMBL/GenBank/DDBJ whole genome shotgun (WGS) entry which is preliminary data.</text>
</comment>
<comment type="subcellular location">
    <subcellularLocation>
        <location evidence="1">Cell envelope</location>
    </subcellularLocation>
</comment>
<evidence type="ECO:0000256" key="1">
    <source>
        <dbReference type="ARBA" id="ARBA00004196"/>
    </source>
</evidence>
<feature type="signal peptide" evidence="6">
    <location>
        <begin position="1"/>
        <end position="24"/>
    </location>
</feature>
<dbReference type="InterPro" id="IPR050492">
    <property type="entry name" value="Bact_metal-bind_prot9"/>
</dbReference>
<protein>
    <submittedName>
        <fullName evidence="7">Metal ABC transporter substrate-binding protein</fullName>
    </submittedName>
</protein>
<dbReference type="Proteomes" id="UP000436181">
    <property type="component" value="Unassembled WGS sequence"/>
</dbReference>
<keyword evidence="4 6" id="KW-0732">Signal</keyword>
<evidence type="ECO:0000256" key="3">
    <source>
        <dbReference type="ARBA" id="ARBA00022723"/>
    </source>
</evidence>
<evidence type="ECO:0000256" key="2">
    <source>
        <dbReference type="ARBA" id="ARBA00022448"/>
    </source>
</evidence>
<dbReference type="PRINTS" id="PR00690">
    <property type="entry name" value="ADHESNFAMILY"/>
</dbReference>